<dbReference type="SUPFAM" id="SSF48452">
    <property type="entry name" value="TPR-like"/>
    <property type="match status" value="1"/>
</dbReference>
<dbReference type="Pfam" id="PF14322">
    <property type="entry name" value="SusD-like_3"/>
    <property type="match status" value="1"/>
</dbReference>
<evidence type="ECO:0008006" key="10">
    <source>
        <dbReference type="Google" id="ProtNLM"/>
    </source>
</evidence>
<proteinExistence type="inferred from homology"/>
<dbReference type="InterPro" id="IPR033985">
    <property type="entry name" value="SusD-like_N"/>
</dbReference>
<dbReference type="Pfam" id="PF07980">
    <property type="entry name" value="SusD_RagB"/>
    <property type="match status" value="2"/>
</dbReference>
<keyword evidence="9" id="KW-1185">Reference proteome</keyword>
<comment type="subcellular location">
    <subcellularLocation>
        <location evidence="1">Cell outer membrane</location>
    </subcellularLocation>
</comment>
<keyword evidence="5" id="KW-0998">Cell outer membrane</keyword>
<evidence type="ECO:0000256" key="5">
    <source>
        <dbReference type="ARBA" id="ARBA00023237"/>
    </source>
</evidence>
<sequence length="604" mass="66397">MKKILLILTVLFTLSSCEDFLETTPTDFLAPANYYNTEAELEAALAGVYNILSHNNLYRGGIVYLNGFEGDESYINRATLINYPFTYDYTATNSTIEGYWNGCYSGIARANLLLKNIDNNASIRQEIRDRVRGQALFLRGYYHFLLVQSFGGVPLLLEPTASVEAVDVARSSAKEVYDAVLRDMEQAEALVAPISTYGHGSRVSKSAVRGLLARVCLHMAGQPVRDESKYEDARKWAKMVIDDATAGHQLNPSYADIFIKIARDEYDIRESIWEAEFWGNGADAYSMSGNNARINAPASSNPNTGTSVAYLNVTGKLYDAFENGDLRKPWSIPNFRYNTTGERGAKTFVDPPTRAGVYLINTGKYRREYETLLPQNANTSPQNWPILRFADVLLMYAEAVNHLNGPTAEAVEAVNLVRRRAWSKGIKEVTITNGGSGYTSAPTVTFSGTGGAVATATVEGGRVTGLVFAPDAVIGAKTGSYTSAPTITLSGGGGSGATATATVYTPTDADVPASATASKGSFLWFLQEERLRELNTEGLRRHDLIRWGIFVQALHEVADRIAQDVGNPSYLQRFRDVTERHVIWPIPTRELTLNRAMTQNEGWN</sequence>
<organism evidence="8 9">
    <name type="scientific">Rhabdobacter roseus</name>
    <dbReference type="NCBI Taxonomy" id="1655419"/>
    <lineage>
        <taxon>Bacteria</taxon>
        <taxon>Pseudomonadati</taxon>
        <taxon>Bacteroidota</taxon>
        <taxon>Cytophagia</taxon>
        <taxon>Cytophagales</taxon>
        <taxon>Cytophagaceae</taxon>
        <taxon>Rhabdobacter</taxon>
    </lineage>
</organism>
<evidence type="ECO:0000256" key="1">
    <source>
        <dbReference type="ARBA" id="ARBA00004442"/>
    </source>
</evidence>
<dbReference type="AlphaFoldDB" id="A0A840TX95"/>
<name>A0A840TX95_9BACT</name>
<dbReference type="Gene3D" id="1.25.40.390">
    <property type="match status" value="1"/>
</dbReference>
<evidence type="ECO:0000256" key="3">
    <source>
        <dbReference type="ARBA" id="ARBA00022729"/>
    </source>
</evidence>
<feature type="domain" description="RagB/SusD" evidence="6">
    <location>
        <begin position="363"/>
        <end position="433"/>
    </location>
</feature>
<keyword evidence="3" id="KW-0732">Signal</keyword>
<feature type="domain" description="RagB/SusD" evidence="6">
    <location>
        <begin position="514"/>
        <end position="603"/>
    </location>
</feature>
<evidence type="ECO:0000313" key="9">
    <source>
        <dbReference type="Proteomes" id="UP000557307"/>
    </source>
</evidence>
<evidence type="ECO:0000256" key="2">
    <source>
        <dbReference type="ARBA" id="ARBA00006275"/>
    </source>
</evidence>
<dbReference type="Proteomes" id="UP000557307">
    <property type="component" value="Unassembled WGS sequence"/>
</dbReference>
<gene>
    <name evidence="8" type="ORF">HNQ92_002412</name>
</gene>
<dbReference type="InterPro" id="IPR011990">
    <property type="entry name" value="TPR-like_helical_dom_sf"/>
</dbReference>
<dbReference type="EMBL" id="JACHGF010000003">
    <property type="protein sequence ID" value="MBB5284269.1"/>
    <property type="molecule type" value="Genomic_DNA"/>
</dbReference>
<protein>
    <recommendedName>
        <fullName evidence="10">RagB/SusD family nutrient uptake outer membrane protein</fullName>
    </recommendedName>
</protein>
<evidence type="ECO:0000313" key="8">
    <source>
        <dbReference type="EMBL" id="MBB5284269.1"/>
    </source>
</evidence>
<dbReference type="InterPro" id="IPR012944">
    <property type="entry name" value="SusD_RagB_dom"/>
</dbReference>
<accession>A0A840TX95</accession>
<evidence type="ECO:0000259" key="6">
    <source>
        <dbReference type="Pfam" id="PF07980"/>
    </source>
</evidence>
<dbReference type="RefSeq" id="WP_184174219.1">
    <property type="nucleotide sequence ID" value="NZ_JACHGF010000003.1"/>
</dbReference>
<evidence type="ECO:0000256" key="4">
    <source>
        <dbReference type="ARBA" id="ARBA00023136"/>
    </source>
</evidence>
<reference evidence="8 9" key="1">
    <citation type="submission" date="2020-08" db="EMBL/GenBank/DDBJ databases">
        <title>Genomic Encyclopedia of Type Strains, Phase IV (KMG-IV): sequencing the most valuable type-strain genomes for metagenomic binning, comparative biology and taxonomic classification.</title>
        <authorList>
            <person name="Goeker M."/>
        </authorList>
    </citation>
    <scope>NUCLEOTIDE SEQUENCE [LARGE SCALE GENOMIC DNA]</scope>
    <source>
        <strain evidence="8 9">DSM 105074</strain>
    </source>
</reference>
<dbReference type="GO" id="GO:0009279">
    <property type="term" value="C:cell outer membrane"/>
    <property type="evidence" value="ECO:0007669"/>
    <property type="project" value="UniProtKB-SubCell"/>
</dbReference>
<comment type="similarity">
    <text evidence="2">Belongs to the SusD family.</text>
</comment>
<evidence type="ECO:0000259" key="7">
    <source>
        <dbReference type="Pfam" id="PF14322"/>
    </source>
</evidence>
<feature type="domain" description="SusD-like N-terminal" evidence="7">
    <location>
        <begin position="19"/>
        <end position="217"/>
    </location>
</feature>
<dbReference type="PROSITE" id="PS51257">
    <property type="entry name" value="PROKAR_LIPOPROTEIN"/>
    <property type="match status" value="1"/>
</dbReference>
<keyword evidence="4" id="KW-0472">Membrane</keyword>
<comment type="caution">
    <text evidence="8">The sequence shown here is derived from an EMBL/GenBank/DDBJ whole genome shotgun (WGS) entry which is preliminary data.</text>
</comment>